<evidence type="ECO:0000313" key="2">
    <source>
        <dbReference type="EMBL" id="MDW5595571.1"/>
    </source>
</evidence>
<feature type="region of interest" description="Disordered" evidence="1">
    <location>
        <begin position="1"/>
        <end position="25"/>
    </location>
</feature>
<feature type="compositionally biased region" description="Gly residues" evidence="1">
    <location>
        <begin position="55"/>
        <end position="72"/>
    </location>
</feature>
<name>A0ABU4HQK2_9ACTN</name>
<accession>A0ABU4HQK2</accession>
<reference evidence="2 3" key="2">
    <citation type="submission" date="2023-10" db="EMBL/GenBank/DDBJ databases">
        <authorList>
            <person name="Han X.F."/>
        </authorList>
    </citation>
    <scope>NUCLEOTIDE SEQUENCE [LARGE SCALE GENOMIC DNA]</scope>
    <source>
        <strain evidence="2 3">KCTC 39840</strain>
    </source>
</reference>
<dbReference type="Proteomes" id="UP001284601">
    <property type="component" value="Unassembled WGS sequence"/>
</dbReference>
<evidence type="ECO:0008006" key="4">
    <source>
        <dbReference type="Google" id="ProtNLM"/>
    </source>
</evidence>
<organism evidence="2 3">
    <name type="scientific">Conexibacter stalactiti</name>
    <dbReference type="NCBI Taxonomy" id="1940611"/>
    <lineage>
        <taxon>Bacteria</taxon>
        <taxon>Bacillati</taxon>
        <taxon>Actinomycetota</taxon>
        <taxon>Thermoleophilia</taxon>
        <taxon>Solirubrobacterales</taxon>
        <taxon>Conexibacteraceae</taxon>
        <taxon>Conexibacter</taxon>
    </lineage>
</organism>
<sequence length="314" mass="30075">GAGGAAGAQSGGPGGAGGQVPGGCVGSAGPAGDAGTSLYGGDGGGYGPPPIGVTRLGGDGGEGRFGGGGGGAAATCDGDQAAGAGGGGGGSNLVPAGGSQALSDADFVAPGVRWFVEIERVAPTIAIAAPIDGAVYSVGAAVRADYACADEAGGAGIASCAGPVASGAPLDTASAGVKEFTVSTRDAAGNTATKTVRYTVEAQAPRPPLPAAVRGLRASAAALRFTLSAASKLTVKVERRKPGRRARWLAVGTLERDGRAGANTVGLGGRVGKRRLGPGSYRVTVTPAGRGAKPVSATFTVRAARRARSGRRRG</sequence>
<reference evidence="3" key="1">
    <citation type="submission" date="2023-07" db="EMBL/GenBank/DDBJ databases">
        <title>Conexibacter stalactiti sp. nov., isolated from stalactites in a lava cave and emended description of the genus Conexibacter.</title>
        <authorList>
            <person name="Lee S.D."/>
        </authorList>
    </citation>
    <scope>NUCLEOTIDE SEQUENCE [LARGE SCALE GENOMIC DNA]</scope>
    <source>
        <strain evidence="3">KCTC 39840</strain>
    </source>
</reference>
<evidence type="ECO:0000256" key="1">
    <source>
        <dbReference type="SAM" id="MobiDB-lite"/>
    </source>
</evidence>
<feature type="non-terminal residue" evidence="2">
    <location>
        <position position="1"/>
    </location>
</feature>
<feature type="region of interest" description="Disordered" evidence="1">
    <location>
        <begin position="49"/>
        <end position="72"/>
    </location>
</feature>
<protein>
    <recommendedName>
        <fullName evidence="4">HYR domain-containing protein</fullName>
    </recommendedName>
</protein>
<dbReference type="EMBL" id="JAWSTH010000036">
    <property type="protein sequence ID" value="MDW5595571.1"/>
    <property type="molecule type" value="Genomic_DNA"/>
</dbReference>
<evidence type="ECO:0000313" key="3">
    <source>
        <dbReference type="Proteomes" id="UP001284601"/>
    </source>
</evidence>
<proteinExistence type="predicted"/>
<keyword evidence="3" id="KW-1185">Reference proteome</keyword>
<gene>
    <name evidence="2" type="ORF">R7226_14570</name>
</gene>
<comment type="caution">
    <text evidence="2">The sequence shown here is derived from an EMBL/GenBank/DDBJ whole genome shotgun (WGS) entry which is preliminary data.</text>
</comment>